<dbReference type="KEGG" id="bpf:BpOF4_20804"/>
<dbReference type="GO" id="GO:0004386">
    <property type="term" value="F:helicase activity"/>
    <property type="evidence" value="ECO:0007669"/>
    <property type="project" value="UniProtKB-KW"/>
</dbReference>
<evidence type="ECO:0000313" key="10">
    <source>
        <dbReference type="Proteomes" id="UP000001544"/>
    </source>
</evidence>
<keyword evidence="2" id="KW-0227">DNA damage</keyword>
<name>D3G1D0_ALKPO</name>
<dbReference type="EMBL" id="CP001879">
    <property type="protein sequence ID" value="ADC52156.1"/>
    <property type="molecule type" value="Genomic_DNA"/>
</dbReference>
<protein>
    <recommendedName>
        <fullName evidence="8">PD-(D/E)XK endonuclease-like domain-containing protein</fullName>
    </recommendedName>
</protein>
<sequence>MFPKEQTTSSPHKSYTADVWSYSRLTSFERCQRSFYHKYVEGRPTPSSAPMMTGKIFHLAIQLMITEGYSPDEAISYAVYQEGELPHGEKQTFIEWMLYRVYDILPKDSYVDVTSELHLEVKTAKGLVQGYLDIIIDDPRTNTTEIWDFKTGWTTTKAEKSRQLKVYAYLFHQMRRGMGGKNFIGKLIFPRIKEEKEMISSLVITQDDMTEAKEWLEDTITTIEMKNALNRLDWEKTKERSNCQTCPFVSLCAGDYIHDLPSDGIPKDSLEAELIGSFILEQEQVLRNLKSGLKKWVKAEGNITVGNGQWFMNESVPKPKVDVEKLAIYAENYDLNLMEVIKPDTQSVEKWLKEDENGDLEAIVTWTKPRETLTFK</sequence>
<dbReference type="Pfam" id="PF12705">
    <property type="entry name" value="PDDEXK_1"/>
    <property type="match status" value="1"/>
</dbReference>
<geneLocation type="plasmid" evidence="9 10">
    <name>pBpOF4-01</name>
</geneLocation>
<dbReference type="AlphaFoldDB" id="D3G1D0"/>
<keyword evidence="4" id="KW-0347">Helicase</keyword>
<evidence type="ECO:0000256" key="2">
    <source>
        <dbReference type="ARBA" id="ARBA00022763"/>
    </source>
</evidence>
<evidence type="ECO:0000256" key="7">
    <source>
        <dbReference type="ARBA" id="ARBA00023204"/>
    </source>
</evidence>
<dbReference type="InterPro" id="IPR038726">
    <property type="entry name" value="PDDEXK_AddAB-type"/>
</dbReference>
<evidence type="ECO:0000259" key="8">
    <source>
        <dbReference type="Pfam" id="PF12705"/>
    </source>
</evidence>
<keyword evidence="6" id="KW-0238">DNA-binding</keyword>
<keyword evidence="5" id="KW-0067">ATP-binding</keyword>
<dbReference type="GO" id="GO:0003677">
    <property type="term" value="F:DNA binding"/>
    <property type="evidence" value="ECO:0007669"/>
    <property type="project" value="UniProtKB-KW"/>
</dbReference>
<dbReference type="GO" id="GO:0005524">
    <property type="term" value="F:ATP binding"/>
    <property type="evidence" value="ECO:0007669"/>
    <property type="project" value="UniProtKB-KW"/>
</dbReference>
<evidence type="ECO:0000256" key="6">
    <source>
        <dbReference type="ARBA" id="ARBA00023125"/>
    </source>
</evidence>
<dbReference type="InterPro" id="IPR011604">
    <property type="entry name" value="PDDEXK-like_dom_sf"/>
</dbReference>
<evidence type="ECO:0000256" key="1">
    <source>
        <dbReference type="ARBA" id="ARBA00022741"/>
    </source>
</evidence>
<dbReference type="Gene3D" id="3.90.320.10">
    <property type="match status" value="1"/>
</dbReference>
<keyword evidence="3" id="KW-0378">Hydrolase</keyword>
<dbReference type="GO" id="GO:0016787">
    <property type="term" value="F:hydrolase activity"/>
    <property type="evidence" value="ECO:0007669"/>
    <property type="project" value="UniProtKB-KW"/>
</dbReference>
<evidence type="ECO:0000256" key="5">
    <source>
        <dbReference type="ARBA" id="ARBA00022840"/>
    </source>
</evidence>
<dbReference type="HOGENOM" id="CLU_865172_0_0_9"/>
<proteinExistence type="predicted"/>
<evidence type="ECO:0000313" key="9">
    <source>
        <dbReference type="EMBL" id="ADC52156.1"/>
    </source>
</evidence>
<keyword evidence="7" id="KW-0234">DNA repair</keyword>
<dbReference type="Proteomes" id="UP000001544">
    <property type="component" value="Plasmid pBpOF4-01"/>
</dbReference>
<keyword evidence="9" id="KW-0614">Plasmid</keyword>
<evidence type="ECO:0000256" key="3">
    <source>
        <dbReference type="ARBA" id="ARBA00022801"/>
    </source>
</evidence>
<reference evidence="9 10" key="1">
    <citation type="journal article" date="2011" name="Environ. Microbiol.">
        <title>Genome of alkaliphilic Bacillus pseudofirmus OF4 reveals adaptations that support the ability to grow in an external pH range from 7.5 to 11.4.</title>
        <authorList>
            <person name="Janto B."/>
            <person name="Ahmed A."/>
            <person name="Ito M."/>
            <person name="Liu J."/>
            <person name="Hicks D.B."/>
            <person name="Pagni S."/>
            <person name="Fackelmayer O.J."/>
            <person name="Smith T.A."/>
            <person name="Earl J."/>
            <person name="Elbourne L.D."/>
            <person name="Hassan K."/>
            <person name="Paulsen I.T."/>
            <person name="Kolsto A.B."/>
            <person name="Tourasse N.J."/>
            <person name="Ehrlich G.D."/>
            <person name="Boissy R."/>
            <person name="Ivey D.M."/>
            <person name="Li G."/>
            <person name="Xue Y."/>
            <person name="Ma Y."/>
            <person name="Hu F.Z."/>
            <person name="Krulwich T.A."/>
        </authorList>
    </citation>
    <scope>NUCLEOTIDE SEQUENCE [LARGE SCALE GENOMIC DNA]</scope>
    <source>
        <strain evidence="10">ATCC BAA-2126 / JCM 17055 / OF4</strain>
    </source>
</reference>
<gene>
    <name evidence="9" type="ordered locus">BpOF4_20804</name>
</gene>
<accession>D3G1D0</accession>
<organism evidence="9 10">
    <name type="scientific">Alkalihalophilus pseudofirmus (strain ATCC BAA-2126 / JCM 17055 / OF4)</name>
    <name type="common">Bacillus pseudofirmus</name>
    <dbReference type="NCBI Taxonomy" id="398511"/>
    <lineage>
        <taxon>Bacteria</taxon>
        <taxon>Bacillati</taxon>
        <taxon>Bacillota</taxon>
        <taxon>Bacilli</taxon>
        <taxon>Bacillales</taxon>
        <taxon>Bacillaceae</taxon>
        <taxon>Alkalihalophilus</taxon>
    </lineage>
</organism>
<dbReference type="GO" id="GO:0006281">
    <property type="term" value="P:DNA repair"/>
    <property type="evidence" value="ECO:0007669"/>
    <property type="project" value="UniProtKB-KW"/>
</dbReference>
<keyword evidence="10" id="KW-1185">Reference proteome</keyword>
<keyword evidence="1" id="KW-0547">Nucleotide-binding</keyword>
<dbReference type="eggNOG" id="COG1468">
    <property type="taxonomic scope" value="Bacteria"/>
</dbReference>
<feature type="domain" description="PD-(D/E)XK endonuclease-like" evidence="8">
    <location>
        <begin position="20"/>
        <end position="252"/>
    </location>
</feature>
<evidence type="ECO:0000256" key="4">
    <source>
        <dbReference type="ARBA" id="ARBA00022806"/>
    </source>
</evidence>